<evidence type="ECO:0000313" key="3">
    <source>
        <dbReference type="Proteomes" id="UP001187143"/>
    </source>
</evidence>
<gene>
    <name evidence="2" type="ORF">R4F53_19625</name>
</gene>
<protein>
    <submittedName>
        <fullName evidence="2">Trehalase-like domain-containing protein</fullName>
    </submittedName>
</protein>
<dbReference type="Proteomes" id="UP001187143">
    <property type="component" value="Unassembled WGS sequence"/>
</dbReference>
<name>A0AAE4RI28_MYCIT</name>
<proteinExistence type="predicted"/>
<evidence type="ECO:0000313" key="2">
    <source>
        <dbReference type="EMBL" id="MDV7014499.1"/>
    </source>
</evidence>
<accession>A0AAE4RI28</accession>
<dbReference type="InterPro" id="IPR045582">
    <property type="entry name" value="Trehalase-like_N"/>
</dbReference>
<sequence length="51" mass="5549">MAKAVSTTPIADYALLSDRHTAALVSRGGSVDWLCMPRFDSPSVFRAPARR</sequence>
<organism evidence="2 3">
    <name type="scientific">Mycobacterium intracellulare</name>
    <dbReference type="NCBI Taxonomy" id="1767"/>
    <lineage>
        <taxon>Bacteria</taxon>
        <taxon>Bacillati</taxon>
        <taxon>Actinomycetota</taxon>
        <taxon>Actinomycetes</taxon>
        <taxon>Mycobacteriales</taxon>
        <taxon>Mycobacteriaceae</taxon>
        <taxon>Mycobacterium</taxon>
        <taxon>Mycobacterium avium complex (MAC)</taxon>
    </lineage>
</organism>
<reference evidence="2" key="1">
    <citation type="submission" date="2023-10" db="EMBL/GenBank/DDBJ databases">
        <title>Characterization and genome sequence of Mycobacterium intracellulare ABSURDO, a novel pathogenic isolate with three colony morphotypes that vary in growth and acid-fastness.</title>
        <authorList>
            <person name="Jude B.A."/>
            <person name="Robinson R.T."/>
        </authorList>
    </citation>
    <scope>NUCLEOTIDE SEQUENCE</scope>
    <source>
        <strain evidence="2">ABSURDO Component B</strain>
    </source>
</reference>
<dbReference type="AlphaFoldDB" id="A0AAE4RI28"/>
<feature type="domain" description="Trehalase-like N-terminal" evidence="1">
    <location>
        <begin position="6"/>
        <end position="45"/>
    </location>
</feature>
<dbReference type="Pfam" id="PF19291">
    <property type="entry name" value="TREH_N"/>
    <property type="match status" value="1"/>
</dbReference>
<comment type="caution">
    <text evidence="2">The sequence shown here is derived from an EMBL/GenBank/DDBJ whole genome shotgun (WGS) entry which is preliminary data.</text>
</comment>
<evidence type="ECO:0000259" key="1">
    <source>
        <dbReference type="Pfam" id="PF19291"/>
    </source>
</evidence>
<dbReference type="EMBL" id="JAWLLD010000024">
    <property type="protein sequence ID" value="MDV7014499.1"/>
    <property type="molecule type" value="Genomic_DNA"/>
</dbReference>
<dbReference type="RefSeq" id="WP_317728393.1">
    <property type="nucleotide sequence ID" value="NZ_JAWLLC010000021.1"/>
</dbReference>